<reference evidence="2" key="1">
    <citation type="submission" date="2013-12" db="EMBL/GenBank/DDBJ databases">
        <title>A Varibaculum cambriense genome reconstructed from a premature infant gut community with otherwise low bacterial novelty that shifts toward anaerobic metabolism during the third week of life.</title>
        <authorList>
            <person name="Brown C.T."/>
            <person name="Sharon I."/>
            <person name="Thomas B.C."/>
            <person name="Castelle C.J."/>
            <person name="Morowitz M.J."/>
            <person name="Banfield J.F."/>
        </authorList>
    </citation>
    <scope>NUCLEOTIDE SEQUENCE</scope>
</reference>
<evidence type="ECO:0000256" key="1">
    <source>
        <dbReference type="SAM" id="Phobius"/>
    </source>
</evidence>
<organism evidence="2">
    <name type="scientific">human gut metagenome</name>
    <dbReference type="NCBI Taxonomy" id="408170"/>
    <lineage>
        <taxon>unclassified sequences</taxon>
        <taxon>metagenomes</taxon>
        <taxon>organismal metagenomes</taxon>
    </lineage>
</organism>
<feature type="transmembrane region" description="Helical" evidence="1">
    <location>
        <begin position="6"/>
        <end position="29"/>
    </location>
</feature>
<keyword evidence="2" id="KW-0813">Transport</keyword>
<proteinExistence type="predicted"/>
<keyword evidence="1" id="KW-1133">Transmembrane helix</keyword>
<gene>
    <name evidence="2" type="ORF">Q604_UNBC01079G0001</name>
</gene>
<keyword evidence="2" id="KW-0762">Sugar transport</keyword>
<comment type="caution">
    <text evidence="2">The sequence shown here is derived from an EMBL/GenBank/DDBJ whole genome shotgun (WGS) entry which is preliminary data.</text>
</comment>
<dbReference type="AlphaFoldDB" id="W1YT46"/>
<feature type="non-terminal residue" evidence="2">
    <location>
        <position position="1"/>
    </location>
</feature>
<name>W1YT46_9ZZZZ</name>
<sequence length="73" mass="7819">GSAAAYALILFLYVFIFAFAFVKITRADLGASVEKKRRKGGRLSASVFLPGWRRGTKPASGVVTEAAGKENRA</sequence>
<accession>W1YT46</accession>
<keyword evidence="1" id="KW-0812">Transmembrane</keyword>
<dbReference type="EMBL" id="AZMM01001079">
    <property type="protein sequence ID" value="ETJ44920.1"/>
    <property type="molecule type" value="Genomic_DNA"/>
</dbReference>
<keyword evidence="1" id="KW-0472">Membrane</keyword>
<protein>
    <submittedName>
        <fullName evidence="2">ABC sugar transporter, permease protein</fullName>
    </submittedName>
</protein>
<evidence type="ECO:0000313" key="2">
    <source>
        <dbReference type="EMBL" id="ETJ44920.1"/>
    </source>
</evidence>